<evidence type="ECO:0000313" key="1">
    <source>
        <dbReference type="Proteomes" id="UP000887565"/>
    </source>
</evidence>
<organism evidence="1 2">
    <name type="scientific">Romanomermis culicivorax</name>
    <name type="common">Nematode worm</name>
    <dbReference type="NCBI Taxonomy" id="13658"/>
    <lineage>
        <taxon>Eukaryota</taxon>
        <taxon>Metazoa</taxon>
        <taxon>Ecdysozoa</taxon>
        <taxon>Nematoda</taxon>
        <taxon>Enoplea</taxon>
        <taxon>Dorylaimia</taxon>
        <taxon>Mermithida</taxon>
        <taxon>Mermithoidea</taxon>
        <taxon>Mermithidae</taxon>
        <taxon>Romanomermis</taxon>
    </lineage>
</organism>
<name>A0A915J688_ROMCU</name>
<dbReference type="Proteomes" id="UP000887565">
    <property type="component" value="Unplaced"/>
</dbReference>
<reference evidence="2" key="1">
    <citation type="submission" date="2022-11" db="UniProtKB">
        <authorList>
            <consortium name="WormBaseParasite"/>
        </authorList>
    </citation>
    <scope>IDENTIFICATION</scope>
</reference>
<dbReference type="AlphaFoldDB" id="A0A915J688"/>
<dbReference type="WBParaSite" id="nRc.2.0.1.t21294-RA">
    <property type="protein sequence ID" value="nRc.2.0.1.t21294-RA"/>
    <property type="gene ID" value="nRc.2.0.1.g21294"/>
</dbReference>
<protein>
    <submittedName>
        <fullName evidence="2">Uncharacterized protein</fullName>
    </submittedName>
</protein>
<keyword evidence="1" id="KW-1185">Reference proteome</keyword>
<evidence type="ECO:0000313" key="2">
    <source>
        <dbReference type="WBParaSite" id="nRc.2.0.1.t21294-RA"/>
    </source>
</evidence>
<accession>A0A915J688</accession>
<proteinExistence type="predicted"/>
<sequence>MPKNFVKYVPIILQLLEEKKPNDQIAKFFVAKVGSLFIKSFHLYHQNQRRHSILIFLRSLLYVDAHYHWPRKHLLADKDRSGIINQVSLCQPMNNEISDRE</sequence>